<evidence type="ECO:0000256" key="2">
    <source>
        <dbReference type="ARBA" id="ARBA00022801"/>
    </source>
</evidence>
<evidence type="ECO:0000256" key="4">
    <source>
        <dbReference type="RuleBase" id="RU003476"/>
    </source>
</evidence>
<protein>
    <submittedName>
        <fullName evidence="6">NUDIX domain-containing protein</fullName>
    </submittedName>
</protein>
<keyword evidence="3" id="KW-0460">Magnesium</keyword>
<sequence length="196" mass="22053">MSELAGGVAMKYCQFCGSSVSLKTPENDTLPRHTCNSCDKVYYRNPVVVAGCIPFWKGRVLLCRRAIEPGYGCWTAPGGYVESGETVEQCAQREAWEEVRVKIKLGQILSVTNVTAANQVHVFFRADMMSANFEVASECLEARLFDPKDIPWDEIAFYSVEETLRRALERDSTLFGLQRFPLNLTSLRPPRRSVST</sequence>
<feature type="domain" description="Nudix hydrolase" evidence="5">
    <location>
        <begin position="42"/>
        <end position="168"/>
    </location>
</feature>
<evidence type="ECO:0000259" key="5">
    <source>
        <dbReference type="PROSITE" id="PS51462"/>
    </source>
</evidence>
<dbReference type="PANTHER" id="PTHR43222">
    <property type="entry name" value="NUDIX HYDROLASE 23"/>
    <property type="match status" value="1"/>
</dbReference>
<name>A0ABV3TU78_9GAMM</name>
<dbReference type="EMBL" id="JBFRYB010000001">
    <property type="protein sequence ID" value="MEX1665176.1"/>
    <property type="molecule type" value="Genomic_DNA"/>
</dbReference>
<accession>A0ABV3TU78</accession>
<dbReference type="Gene3D" id="2.20.70.10">
    <property type="match status" value="1"/>
</dbReference>
<proteinExistence type="inferred from homology"/>
<dbReference type="Pfam" id="PF14803">
    <property type="entry name" value="Zn_ribbon_Nudix"/>
    <property type="match status" value="1"/>
</dbReference>
<dbReference type="PRINTS" id="PR00502">
    <property type="entry name" value="NUDIXFAMILY"/>
</dbReference>
<evidence type="ECO:0000313" key="7">
    <source>
        <dbReference type="Proteomes" id="UP001557484"/>
    </source>
</evidence>
<dbReference type="RefSeq" id="WP_368375284.1">
    <property type="nucleotide sequence ID" value="NZ_JBFRYB010000001.1"/>
</dbReference>
<evidence type="ECO:0000256" key="3">
    <source>
        <dbReference type="ARBA" id="ARBA00022842"/>
    </source>
</evidence>
<evidence type="ECO:0000256" key="1">
    <source>
        <dbReference type="ARBA" id="ARBA00001946"/>
    </source>
</evidence>
<dbReference type="PROSITE" id="PS51462">
    <property type="entry name" value="NUDIX"/>
    <property type="match status" value="1"/>
</dbReference>
<comment type="similarity">
    <text evidence="4">Belongs to the Nudix hydrolase family.</text>
</comment>
<dbReference type="InterPro" id="IPR020476">
    <property type="entry name" value="Nudix_hydrolase"/>
</dbReference>
<dbReference type="PROSITE" id="PS00893">
    <property type="entry name" value="NUDIX_BOX"/>
    <property type="match status" value="1"/>
</dbReference>
<dbReference type="InterPro" id="IPR015797">
    <property type="entry name" value="NUDIX_hydrolase-like_dom_sf"/>
</dbReference>
<keyword evidence="2 4" id="KW-0378">Hydrolase</keyword>
<reference evidence="6 7" key="1">
    <citation type="journal article" date="2011" name="Int. J. Syst. Evol. Microbiol.">
        <title>Zhongshania antarctica gen. nov., sp. nov. and Zhongshania guokunii sp. nov., gammaproteobacteria respectively isolated from coastal attached (fast) ice and surface seawater of the Antarctic.</title>
        <authorList>
            <person name="Li H.J."/>
            <person name="Zhang X.Y."/>
            <person name="Chen C.X."/>
            <person name="Zhang Y.J."/>
            <person name="Gao Z.M."/>
            <person name="Yu Y."/>
            <person name="Chen X.L."/>
            <person name="Chen B."/>
            <person name="Zhang Y.Z."/>
        </authorList>
    </citation>
    <scope>NUCLEOTIDE SEQUENCE [LARGE SCALE GENOMIC DNA]</scope>
    <source>
        <strain evidence="6 7">R06B22</strain>
    </source>
</reference>
<dbReference type="Proteomes" id="UP001557484">
    <property type="component" value="Unassembled WGS sequence"/>
</dbReference>
<gene>
    <name evidence="6" type="ORF">AB4875_06725</name>
</gene>
<evidence type="ECO:0000313" key="6">
    <source>
        <dbReference type="EMBL" id="MEX1665176.1"/>
    </source>
</evidence>
<dbReference type="SUPFAM" id="SSF55811">
    <property type="entry name" value="Nudix"/>
    <property type="match status" value="1"/>
</dbReference>
<keyword evidence="7" id="KW-1185">Reference proteome</keyword>
<dbReference type="PANTHER" id="PTHR43222:SF2">
    <property type="entry name" value="NUDIX HYDROLASE 23, CHLOROPLASTIC"/>
    <property type="match status" value="1"/>
</dbReference>
<dbReference type="InterPro" id="IPR020084">
    <property type="entry name" value="NUDIX_hydrolase_CS"/>
</dbReference>
<dbReference type="Pfam" id="PF00293">
    <property type="entry name" value="NUDIX"/>
    <property type="match status" value="1"/>
</dbReference>
<comment type="caution">
    <text evidence="6">The sequence shown here is derived from an EMBL/GenBank/DDBJ whole genome shotgun (WGS) entry which is preliminary data.</text>
</comment>
<dbReference type="InterPro" id="IPR000086">
    <property type="entry name" value="NUDIX_hydrolase_dom"/>
</dbReference>
<dbReference type="InterPro" id="IPR029401">
    <property type="entry name" value="Nudix_N"/>
</dbReference>
<comment type="cofactor">
    <cofactor evidence="1">
        <name>Mg(2+)</name>
        <dbReference type="ChEBI" id="CHEBI:18420"/>
    </cofactor>
</comment>
<dbReference type="Gene3D" id="3.90.79.10">
    <property type="entry name" value="Nucleoside Triphosphate Pyrophosphohydrolase"/>
    <property type="match status" value="1"/>
</dbReference>
<organism evidence="6 7">
    <name type="scientific">Zhongshania arctica</name>
    <dbReference type="NCBI Taxonomy" id="3238302"/>
    <lineage>
        <taxon>Bacteria</taxon>
        <taxon>Pseudomonadati</taxon>
        <taxon>Pseudomonadota</taxon>
        <taxon>Gammaproteobacteria</taxon>
        <taxon>Cellvibrionales</taxon>
        <taxon>Spongiibacteraceae</taxon>
        <taxon>Zhongshania</taxon>
    </lineage>
</organism>